<sequence length="287" mass="30895">MSKKYLAFDVGGTTIKYGIVDENLQISDRGKVDTLHNKDGHILKSLIKVTKEMIQKYQLDGIGVSTAGIVGDDGSIMYAGPTISDYQGTPIKKELERTFKIPVSVVNDVSAALLGEKLAGSVKNASSIYCVALGTGIGGAFWADGHLFNGYHQTGNSIGYTLFDPITSTNYEQRSSTIALQKELEPLGIDPIEAFARAKKGSLREKKIIDAWALQVAEGLSSVLLLLDPEVLVIGGAVSKQGNYLKDLLNEKLNQILPPNLCKTVLKMASLGNDAQLYGGISNIFEK</sequence>
<dbReference type="InterPro" id="IPR000600">
    <property type="entry name" value="ROK"/>
</dbReference>
<dbReference type="EMBL" id="PKIW01000004">
    <property type="protein sequence ID" value="PLT12061.1"/>
    <property type="molecule type" value="Genomic_DNA"/>
</dbReference>
<dbReference type="Proteomes" id="UP000235119">
    <property type="component" value="Unassembled WGS sequence"/>
</dbReference>
<comment type="caution">
    <text evidence="2">The sequence shown here is derived from an EMBL/GenBank/DDBJ whole genome shotgun (WGS) entry which is preliminary data.</text>
</comment>
<dbReference type="SUPFAM" id="SSF53067">
    <property type="entry name" value="Actin-like ATPase domain"/>
    <property type="match status" value="1"/>
</dbReference>
<dbReference type="Pfam" id="PF00480">
    <property type="entry name" value="ROK"/>
    <property type="match status" value="1"/>
</dbReference>
<reference evidence="2 3" key="1">
    <citation type="submission" date="2017-12" db="EMBL/GenBank/DDBJ databases">
        <title>Phylogenetic diversity of female urinary microbiome.</title>
        <authorList>
            <person name="Thomas-White K."/>
            <person name="Wolfe A.J."/>
        </authorList>
    </citation>
    <scope>NUCLEOTIDE SEQUENCE [LARGE SCALE GENOMIC DNA]</scope>
    <source>
        <strain evidence="2 3">UMB0085</strain>
    </source>
</reference>
<name>A0A2N5L0Q2_9LACO</name>
<dbReference type="Gene3D" id="3.30.420.40">
    <property type="match status" value="2"/>
</dbReference>
<protein>
    <submittedName>
        <fullName evidence="2">ROK family protein</fullName>
    </submittedName>
</protein>
<evidence type="ECO:0000256" key="1">
    <source>
        <dbReference type="ARBA" id="ARBA00006479"/>
    </source>
</evidence>
<dbReference type="InterPro" id="IPR043129">
    <property type="entry name" value="ATPase_NBD"/>
</dbReference>
<dbReference type="PANTHER" id="PTHR18964">
    <property type="entry name" value="ROK (REPRESSOR, ORF, KINASE) FAMILY"/>
    <property type="match status" value="1"/>
</dbReference>
<dbReference type="AlphaFoldDB" id="A0A2N5L0Q2"/>
<dbReference type="RefSeq" id="WP_068813157.1">
    <property type="nucleotide sequence ID" value="NZ_MAKH01000012.1"/>
</dbReference>
<accession>A0A2N5L0Q2</accession>
<organism evidence="2 3">
    <name type="scientific">Lactobacillus crispatus</name>
    <dbReference type="NCBI Taxonomy" id="47770"/>
    <lineage>
        <taxon>Bacteria</taxon>
        <taxon>Bacillati</taxon>
        <taxon>Bacillota</taxon>
        <taxon>Bacilli</taxon>
        <taxon>Lactobacillales</taxon>
        <taxon>Lactobacillaceae</taxon>
        <taxon>Lactobacillus</taxon>
    </lineage>
</organism>
<evidence type="ECO:0000313" key="3">
    <source>
        <dbReference type="Proteomes" id="UP000235119"/>
    </source>
</evidence>
<proteinExistence type="inferred from homology"/>
<evidence type="ECO:0000313" key="2">
    <source>
        <dbReference type="EMBL" id="PLT12061.1"/>
    </source>
</evidence>
<gene>
    <name evidence="2" type="ORF">CYJ79_01590</name>
</gene>
<comment type="similarity">
    <text evidence="1">Belongs to the ROK (NagC/XylR) family.</text>
</comment>
<dbReference type="PANTHER" id="PTHR18964:SF165">
    <property type="entry name" value="BETA-GLUCOSIDE KINASE"/>
    <property type="match status" value="1"/>
</dbReference>